<evidence type="ECO:0000256" key="7">
    <source>
        <dbReference type="ARBA" id="ARBA00023242"/>
    </source>
</evidence>
<feature type="region of interest" description="Disordered" evidence="10">
    <location>
        <begin position="1112"/>
        <end position="1132"/>
    </location>
</feature>
<evidence type="ECO:0000256" key="1">
    <source>
        <dbReference type="ARBA" id="ARBA00004567"/>
    </source>
</evidence>
<dbReference type="InterPro" id="IPR044840">
    <property type="entry name" value="Nup188"/>
</dbReference>
<dbReference type="InterPro" id="IPR048883">
    <property type="entry name" value="Nup188_N-subdom_III"/>
</dbReference>
<accession>A0A2H3JET7</accession>
<dbReference type="STRING" id="742152.A0A2H3JET7"/>
<feature type="domain" description="Nucleoporin Nup188 N-terminal" evidence="11">
    <location>
        <begin position="35"/>
        <end position="368"/>
    </location>
</feature>
<evidence type="ECO:0000313" key="14">
    <source>
        <dbReference type="Proteomes" id="UP000218811"/>
    </source>
</evidence>
<feature type="domain" description="Nucleoporin Nup188 N-terminal subdomain III" evidence="12">
    <location>
        <begin position="689"/>
        <end position="1108"/>
    </location>
</feature>
<evidence type="ECO:0000256" key="6">
    <source>
        <dbReference type="ARBA" id="ARBA00023132"/>
    </source>
</evidence>
<dbReference type="GO" id="GO:0006405">
    <property type="term" value="P:RNA export from nucleus"/>
    <property type="evidence" value="ECO:0007669"/>
    <property type="project" value="TreeGrafter"/>
</dbReference>
<comment type="subcellular location">
    <subcellularLocation>
        <location evidence="1">Nucleus</location>
        <location evidence="1">Nuclear pore complex</location>
    </subcellularLocation>
</comment>
<keyword evidence="5" id="KW-0811">Translocation</keyword>
<keyword evidence="7" id="KW-0539">Nucleus</keyword>
<evidence type="ECO:0000259" key="12">
    <source>
        <dbReference type="Pfam" id="PF21093"/>
    </source>
</evidence>
<dbReference type="GO" id="GO:0017056">
    <property type="term" value="F:structural constituent of nuclear pore"/>
    <property type="evidence" value="ECO:0007669"/>
    <property type="project" value="InterPro"/>
</dbReference>
<evidence type="ECO:0000256" key="3">
    <source>
        <dbReference type="ARBA" id="ARBA00022816"/>
    </source>
</evidence>
<name>A0A2H3JET7_WOLCO</name>
<comment type="similarity">
    <text evidence="8">Belongs to the Nup188 family.</text>
</comment>
<dbReference type="Pfam" id="PF10487">
    <property type="entry name" value="Nup188_N"/>
    <property type="match status" value="1"/>
</dbReference>
<dbReference type="PANTHER" id="PTHR31431:SF1">
    <property type="entry name" value="NUCLEOPORIN NUP188"/>
    <property type="match status" value="1"/>
</dbReference>
<dbReference type="GO" id="GO:0051028">
    <property type="term" value="P:mRNA transport"/>
    <property type="evidence" value="ECO:0007669"/>
    <property type="project" value="UniProtKB-KW"/>
</dbReference>
<keyword evidence="14" id="KW-1185">Reference proteome</keyword>
<reference evidence="13 14" key="1">
    <citation type="journal article" date="2012" name="Science">
        <title>The Paleozoic origin of enzymatic lignin decomposition reconstructed from 31 fungal genomes.</title>
        <authorList>
            <person name="Floudas D."/>
            <person name="Binder M."/>
            <person name="Riley R."/>
            <person name="Barry K."/>
            <person name="Blanchette R.A."/>
            <person name="Henrissat B."/>
            <person name="Martinez A.T."/>
            <person name="Otillar R."/>
            <person name="Spatafora J.W."/>
            <person name="Yadav J.S."/>
            <person name="Aerts A."/>
            <person name="Benoit I."/>
            <person name="Boyd A."/>
            <person name="Carlson A."/>
            <person name="Copeland A."/>
            <person name="Coutinho P.M."/>
            <person name="de Vries R.P."/>
            <person name="Ferreira P."/>
            <person name="Findley K."/>
            <person name="Foster B."/>
            <person name="Gaskell J."/>
            <person name="Glotzer D."/>
            <person name="Gorecki P."/>
            <person name="Heitman J."/>
            <person name="Hesse C."/>
            <person name="Hori C."/>
            <person name="Igarashi K."/>
            <person name="Jurgens J.A."/>
            <person name="Kallen N."/>
            <person name="Kersten P."/>
            <person name="Kohler A."/>
            <person name="Kuees U."/>
            <person name="Kumar T.K.A."/>
            <person name="Kuo A."/>
            <person name="LaButti K."/>
            <person name="Larrondo L.F."/>
            <person name="Lindquist E."/>
            <person name="Ling A."/>
            <person name="Lombard V."/>
            <person name="Lucas S."/>
            <person name="Lundell T."/>
            <person name="Martin R."/>
            <person name="McLaughlin D.J."/>
            <person name="Morgenstern I."/>
            <person name="Morin E."/>
            <person name="Murat C."/>
            <person name="Nagy L.G."/>
            <person name="Nolan M."/>
            <person name="Ohm R.A."/>
            <person name="Patyshakuliyeva A."/>
            <person name="Rokas A."/>
            <person name="Ruiz-Duenas F.J."/>
            <person name="Sabat G."/>
            <person name="Salamov A."/>
            <person name="Samejima M."/>
            <person name="Schmutz J."/>
            <person name="Slot J.C."/>
            <person name="St John F."/>
            <person name="Stenlid J."/>
            <person name="Sun H."/>
            <person name="Sun S."/>
            <person name="Syed K."/>
            <person name="Tsang A."/>
            <person name="Wiebenga A."/>
            <person name="Young D."/>
            <person name="Pisabarro A."/>
            <person name="Eastwood D.C."/>
            <person name="Martin F."/>
            <person name="Cullen D."/>
            <person name="Grigoriev I.V."/>
            <person name="Hibbett D.S."/>
        </authorList>
    </citation>
    <scope>NUCLEOTIDE SEQUENCE [LARGE SCALE GENOMIC DNA]</scope>
    <source>
        <strain evidence="13 14">MD-104</strain>
    </source>
</reference>
<dbReference type="OrthoDB" id="102511at2759"/>
<protein>
    <recommendedName>
        <fullName evidence="9">Nucleoporin NUP188</fullName>
    </recommendedName>
</protein>
<dbReference type="EMBL" id="KB468113">
    <property type="protein sequence ID" value="PCH40742.1"/>
    <property type="molecule type" value="Genomic_DNA"/>
</dbReference>
<dbReference type="Gene3D" id="1.25.10.70">
    <property type="match status" value="1"/>
</dbReference>
<keyword evidence="6" id="KW-0906">Nuclear pore complex</keyword>
<dbReference type="Proteomes" id="UP000218811">
    <property type="component" value="Unassembled WGS sequence"/>
</dbReference>
<evidence type="ECO:0000313" key="13">
    <source>
        <dbReference type="EMBL" id="PCH40742.1"/>
    </source>
</evidence>
<dbReference type="GO" id="GO:0006606">
    <property type="term" value="P:protein import into nucleus"/>
    <property type="evidence" value="ECO:0007669"/>
    <property type="project" value="TreeGrafter"/>
</dbReference>
<evidence type="ECO:0000256" key="2">
    <source>
        <dbReference type="ARBA" id="ARBA00022448"/>
    </source>
</evidence>
<keyword evidence="3" id="KW-0509">mRNA transport</keyword>
<dbReference type="OMA" id="SEIWVEH"/>
<dbReference type="Pfam" id="PF21093">
    <property type="entry name" value="Nup188_N-subdom_III"/>
    <property type="match status" value="1"/>
</dbReference>
<proteinExistence type="inferred from homology"/>
<sequence length="2035" mass="224581">MSGESSKRSNLIDITNQHLYSLLCGRSGGTTPEQITEYLNPRIPQLKNVDAPFGAPSDAGRKKIESGSATLRDGVVLRVEPADKTFIFAISKHFEISEVAALVLLRSFMSNEGFPVSTGKGEESDIVNELLDAITPFYYSERLNLLRTLIPLFRADMNPEDPLSAVAADILPEVLDDGNSFADKLLKEYVNKAQAKLPPRAGTDPHLAAPWARQNAREQLVILEVLFWTMWNSAACDGPTVEHIYKTAYETALGMKQQNSTLLLDEESVQLLRDMASLWILVMLEVLELEHLADGKVDLVEEPNGEQKHYYWASPESLIRIHELVLSHTESHYVITFIAWAYVLLRLAHAAIQLQEKPKRYTEFFEIILPQPSRSYTKEREPIQLLMARTCLNPDAGLFNLLHSLLTSSPVFVTAAAWKTASSITDPNAVAYRSVVKGLLNAIVELCPVELIPDYDALVEVWIAYYGRSEVSSISAICQQFWESDYAEGHARRAILDVARTRFPVQFRPLTRLLRSLTATGFMGSDPSSATSHTNIADTPEEGRRVCGQHVYQYLSKLPTYTQVIPASACTGAHALYEKMPERSATSSTAGFIYISMRPVKLPGGSTLPAKSVGRLLSGDGSDLVVVAWQHEHSGWKLMLEFLTDYVNRRRRYSGNGSSYRDASFAPRGGQQVLSLQLADIGVENHEGDDEIVVIDILDLICSVVQDDAYLAERLLGDLEQGEAVVAHTLAGVDPPDLVELTMMILEEALSRSTVHGRVAPKTALITSAMGVLTALLALPNYSDRVWLYVRSSSSLFGSERSIGVTSSVLAAERLTGNYTMTLALLHLVQRLFEEASGTVVSVLQYRPSLQKIKEEVLLRAVRFVHSEIWVEHMNWKYAQMSDRLEIGKRISTFYTIVLQHSYPGLQNVPFAELSRAIADAFLSQATTSTITPLVSSVITAGAVLDMLFKTRRHSDARCLIYLTESHLGLIRLLLSYKADLMPSVEPCLLEQALCAKVGSSIASFDGGPSKVDPVDALAAYATDSKMGQNIPTEATRVLSALCSSLAATRGSLTIIGHLTDPEAIVMSLVRIVQHPYNKPLLRSAVWNFITLAVDKEPALARLFVTGQLRAPSPATSAKGKERAQDESSSGTTTAVTVACDMLQQWDELKDSNPQLLASVLRFLDTVWQHFYEHKEYLESIRTKSSLFEELASILGDELPPAPDYETTDYVDIDGVQRSNFHQAVSAYAYRTAVKSHAVHILALDIKIQSQSQGNSAPTEKPPSYTAIEGIFTSEDQLSDLIQEAAVSVYDPSLYDQLAEQVKHEFPTFVLEHLRVHDPVDEREYGDSYAFSTNLLHVRLQEFAYDPAMRAIDAHTKLTSVNLNLSLAQAQTRLTESWQYLLLQVVPYLRGNRLMRTTLLSLAATISDHLSAEKRSGEMMSAIHCARLSLLLALLEAAWFSASDEGEELRHFMTLVENVHGIILNTSQSPAQSLLGQVTVPFHRPLLQVVYFCARHSRSLARRGTMKSAQRLSIASLLDVTLLFVIDSLRITFDSASLGLDVELDQDMELLVAVFEHCTRLDLNTSATFWLTRCQETGVIRASLHLLSRMDIVGLADLSLLRARKHPLYTPHVLTFHMALACIPSSAERLASEGILAAYGENAISQAAKAGMIDTVLPELPGERSPAHSAYCSMLAILAGVITALGRHGHYLDEEASGLLQLYGDQINRALSWTIGDPFTLALLEEMEQTVNLFSAMAANVSSSGTNEAVKRVLQFFTADALMLLQQLNYALTHPNHLASLFEPITAEEKSEFEAESGKASVNSPAEVINPMQRPFLAKLVHRLFRLSGSILSTLTSISRAEVVLIGEHEDWPLSEAVVVPHSKVVLGEPTSMGTLLELGNCSLDVLRHLVDRPPTQALTPVSGTGKALDVRDSVKVTRRSLEGVLVYATTQLAMWLSKPEFDAKSSDIEIEETGADGLPGESLKRSVRRQSGMSMSMAERMRRGMTGELAHDLQALVEKAKLLIAKSDAVLEEKTVDLTQVLTYFVHERIAISP</sequence>
<evidence type="ECO:0000256" key="10">
    <source>
        <dbReference type="SAM" id="MobiDB-lite"/>
    </source>
</evidence>
<evidence type="ECO:0000259" key="11">
    <source>
        <dbReference type="Pfam" id="PF10487"/>
    </source>
</evidence>
<evidence type="ECO:0000256" key="8">
    <source>
        <dbReference type="ARBA" id="ARBA00038387"/>
    </source>
</evidence>
<keyword evidence="2" id="KW-0813">Transport</keyword>
<evidence type="ECO:0000256" key="4">
    <source>
        <dbReference type="ARBA" id="ARBA00022927"/>
    </source>
</evidence>
<dbReference type="InterPro" id="IPR018864">
    <property type="entry name" value="Nucleoporin_Nup188_N"/>
</dbReference>
<organism evidence="13 14">
    <name type="scientific">Wolfiporia cocos (strain MD-104)</name>
    <name type="common">Brown rot fungus</name>
    <dbReference type="NCBI Taxonomy" id="742152"/>
    <lineage>
        <taxon>Eukaryota</taxon>
        <taxon>Fungi</taxon>
        <taxon>Dikarya</taxon>
        <taxon>Basidiomycota</taxon>
        <taxon>Agaricomycotina</taxon>
        <taxon>Agaricomycetes</taxon>
        <taxon>Polyporales</taxon>
        <taxon>Phaeolaceae</taxon>
        <taxon>Wolfiporia</taxon>
    </lineage>
</organism>
<dbReference type="GO" id="GO:0044611">
    <property type="term" value="C:nuclear pore inner ring"/>
    <property type="evidence" value="ECO:0007669"/>
    <property type="project" value="TreeGrafter"/>
</dbReference>
<gene>
    <name evidence="13" type="ORF">WOLCODRAFT_99195</name>
</gene>
<dbReference type="PANTHER" id="PTHR31431">
    <property type="entry name" value="NUCLEOPORIN NUP188 HOMOLOG"/>
    <property type="match status" value="1"/>
</dbReference>
<evidence type="ECO:0000256" key="9">
    <source>
        <dbReference type="ARBA" id="ARBA00040174"/>
    </source>
</evidence>
<keyword evidence="4" id="KW-0653">Protein transport</keyword>
<evidence type="ECO:0000256" key="5">
    <source>
        <dbReference type="ARBA" id="ARBA00023010"/>
    </source>
</evidence>